<organism evidence="2 3">
    <name type="scientific">Humicola insolens</name>
    <name type="common">Soft-rot fungus</name>
    <dbReference type="NCBI Taxonomy" id="85995"/>
    <lineage>
        <taxon>Eukaryota</taxon>
        <taxon>Fungi</taxon>
        <taxon>Dikarya</taxon>
        <taxon>Ascomycota</taxon>
        <taxon>Pezizomycotina</taxon>
        <taxon>Sordariomycetes</taxon>
        <taxon>Sordariomycetidae</taxon>
        <taxon>Sordariales</taxon>
        <taxon>Chaetomiaceae</taxon>
        <taxon>Mycothermus</taxon>
    </lineage>
</organism>
<feature type="region of interest" description="Disordered" evidence="1">
    <location>
        <begin position="1"/>
        <end position="28"/>
    </location>
</feature>
<proteinExistence type="predicted"/>
<evidence type="ECO:0000313" key="3">
    <source>
        <dbReference type="Proteomes" id="UP001583172"/>
    </source>
</evidence>
<comment type="caution">
    <text evidence="2">The sequence shown here is derived from an EMBL/GenBank/DDBJ whole genome shotgun (WGS) entry which is preliminary data.</text>
</comment>
<name>A0ABR3VRK8_HUMIN</name>
<evidence type="ECO:0000313" key="2">
    <source>
        <dbReference type="EMBL" id="KAL1844173.1"/>
    </source>
</evidence>
<reference evidence="2 3" key="1">
    <citation type="journal article" date="2024" name="Commun. Biol.">
        <title>Comparative genomic analysis of thermophilic fungi reveals convergent evolutionary adaptations and gene losses.</title>
        <authorList>
            <person name="Steindorff A.S."/>
            <person name="Aguilar-Pontes M.V."/>
            <person name="Robinson A.J."/>
            <person name="Andreopoulos B."/>
            <person name="LaButti K."/>
            <person name="Kuo A."/>
            <person name="Mondo S."/>
            <person name="Riley R."/>
            <person name="Otillar R."/>
            <person name="Haridas S."/>
            <person name="Lipzen A."/>
            <person name="Grimwood J."/>
            <person name="Schmutz J."/>
            <person name="Clum A."/>
            <person name="Reid I.D."/>
            <person name="Moisan M.C."/>
            <person name="Butler G."/>
            <person name="Nguyen T.T.M."/>
            <person name="Dewar K."/>
            <person name="Conant G."/>
            <person name="Drula E."/>
            <person name="Henrissat B."/>
            <person name="Hansel C."/>
            <person name="Singer S."/>
            <person name="Hutchinson M.I."/>
            <person name="de Vries R.P."/>
            <person name="Natvig D.O."/>
            <person name="Powell A.J."/>
            <person name="Tsang A."/>
            <person name="Grigoriev I.V."/>
        </authorList>
    </citation>
    <scope>NUCLEOTIDE SEQUENCE [LARGE SCALE GENOMIC DNA]</scope>
    <source>
        <strain evidence="2 3">CBS 620.91</strain>
    </source>
</reference>
<feature type="compositionally biased region" description="Pro residues" evidence="1">
    <location>
        <begin position="8"/>
        <end position="18"/>
    </location>
</feature>
<feature type="compositionally biased region" description="Polar residues" evidence="1">
    <location>
        <begin position="89"/>
        <end position="100"/>
    </location>
</feature>
<dbReference type="EMBL" id="JAZGSY010000003">
    <property type="protein sequence ID" value="KAL1844173.1"/>
    <property type="molecule type" value="Genomic_DNA"/>
</dbReference>
<keyword evidence="3" id="KW-1185">Reference proteome</keyword>
<gene>
    <name evidence="2" type="ORF">VTJ49DRAFT_3829</name>
</gene>
<sequence>MFQSEVPGTPPALYPPPCSLRMSHQQPPTSLAQRQINDMRCGPALRMLGSFDVPVLAVLLGGQILNLGGSIRWSRAGTQPGPVEKPNQEGVSSSLPLWLV</sequence>
<accession>A0ABR3VRK8</accession>
<protein>
    <submittedName>
        <fullName evidence="2">Uncharacterized protein</fullName>
    </submittedName>
</protein>
<feature type="region of interest" description="Disordered" evidence="1">
    <location>
        <begin position="75"/>
        <end position="100"/>
    </location>
</feature>
<dbReference type="Proteomes" id="UP001583172">
    <property type="component" value="Unassembled WGS sequence"/>
</dbReference>
<evidence type="ECO:0000256" key="1">
    <source>
        <dbReference type="SAM" id="MobiDB-lite"/>
    </source>
</evidence>